<proteinExistence type="predicted"/>
<dbReference type="OrthoDB" id="4990393at2"/>
<evidence type="ECO:0000313" key="4">
    <source>
        <dbReference type="Proteomes" id="UP000266975"/>
    </source>
</evidence>
<dbReference type="InterPro" id="IPR038670">
    <property type="entry name" value="HslJ-like_sf"/>
</dbReference>
<dbReference type="InterPro" id="IPR005184">
    <property type="entry name" value="DUF306_Meta_HslJ"/>
</dbReference>
<feature type="domain" description="DUF306" evidence="2">
    <location>
        <begin position="35"/>
        <end position="94"/>
    </location>
</feature>
<keyword evidence="1" id="KW-0732">Signal</keyword>
<sequence>MGILTAVSCVGLALSACSSSSAAVVVAGTWGEDAQGQPQLVLEEDGHLSGTDGCNRLAGSWEQNDEQTITFDQVAMTKMACFDVDTWLMSLDTAFVDGDVMHVNDASGAEIGSLLRAAQ</sequence>
<evidence type="ECO:0000259" key="2">
    <source>
        <dbReference type="Pfam" id="PF03724"/>
    </source>
</evidence>
<protein>
    <submittedName>
        <fullName evidence="3">META domain-containing protein</fullName>
    </submittedName>
</protein>
<dbReference type="EMBL" id="PTJO01000003">
    <property type="protein sequence ID" value="RNE49763.1"/>
    <property type="molecule type" value="Genomic_DNA"/>
</dbReference>
<feature type="chain" id="PRO_5018080753" evidence="1">
    <location>
        <begin position="23"/>
        <end position="119"/>
    </location>
</feature>
<reference evidence="3 4" key="1">
    <citation type="submission" date="2018-02" db="EMBL/GenBank/DDBJ databases">
        <title>Corynebacterium alimpuense sp. nov., a marine obligate actinomycete isolated from sediments of Valparaiso bay, Chile.</title>
        <authorList>
            <person name="Claverias F."/>
            <person name="Gonzales-Siles L."/>
            <person name="Salva-Serra F."/>
            <person name="Inganaes E."/>
            <person name="Molin K."/>
            <person name="Cumsille A."/>
            <person name="Undabarrena A."/>
            <person name="Couve E."/>
            <person name="Moore E.R.B."/>
            <person name="Gomila M."/>
            <person name="Camara B."/>
        </authorList>
    </citation>
    <scope>NUCLEOTIDE SEQUENCE [LARGE SCALE GENOMIC DNA]</scope>
    <source>
        <strain evidence="3 4">CCUG 69366</strain>
    </source>
</reference>
<name>A0A3M8K957_9CORY</name>
<gene>
    <name evidence="3" type="ORF">C5L39_03615</name>
</gene>
<dbReference type="Pfam" id="PF03724">
    <property type="entry name" value="META"/>
    <property type="match status" value="1"/>
</dbReference>
<feature type="signal peptide" evidence="1">
    <location>
        <begin position="1"/>
        <end position="22"/>
    </location>
</feature>
<dbReference type="AlphaFoldDB" id="A0A3M8K957"/>
<evidence type="ECO:0000313" key="3">
    <source>
        <dbReference type="EMBL" id="RNE49763.1"/>
    </source>
</evidence>
<dbReference type="Proteomes" id="UP000266975">
    <property type="component" value="Unassembled WGS sequence"/>
</dbReference>
<keyword evidence="4" id="KW-1185">Reference proteome</keyword>
<comment type="caution">
    <text evidence="3">The sequence shown here is derived from an EMBL/GenBank/DDBJ whole genome shotgun (WGS) entry which is preliminary data.</text>
</comment>
<organism evidence="3 4">
    <name type="scientific">Corynebacterium alimapuense</name>
    <dbReference type="NCBI Taxonomy" id="1576874"/>
    <lineage>
        <taxon>Bacteria</taxon>
        <taxon>Bacillati</taxon>
        <taxon>Actinomycetota</taxon>
        <taxon>Actinomycetes</taxon>
        <taxon>Mycobacteriales</taxon>
        <taxon>Corynebacteriaceae</taxon>
        <taxon>Corynebacterium</taxon>
    </lineage>
</organism>
<dbReference type="Gene3D" id="2.40.128.270">
    <property type="match status" value="1"/>
</dbReference>
<evidence type="ECO:0000256" key="1">
    <source>
        <dbReference type="SAM" id="SignalP"/>
    </source>
</evidence>
<accession>A0A3M8K957</accession>